<evidence type="ECO:0000313" key="1">
    <source>
        <dbReference type="EMBL" id="KAI5316350.1"/>
    </source>
</evidence>
<dbReference type="InterPro" id="IPR004242">
    <property type="entry name" value="Transposase_21"/>
</dbReference>
<sequence length="281" mass="32434">MKDVRGGAVTPLYPGCNKYTKLSALVKLYNLKAKHGMSDVCFTKLLIVQEDLLPQGNTIPSSMYKAKKTLSALGMSYEKIYASTNDCILYRKDYEDSTNYPTCGMSRWKEGKDSILKVGVLAKVVWYFPQIPRFKRMFHSRKITKSLTWHANKKSVDGHVSHPADSSSWKLVDDKWPEFGKKLRNLILAYSYDGFNPHSSLSSRYSCWPVILVTHNLPPWLCMKRKFIMLTLLTSRPKQPENDIEIYLEPLIDDLKYLWDEIKGEYYAHIGECFILRGVLL</sequence>
<gene>
    <name evidence="1" type="ORF">L3X38_036057</name>
</gene>
<organism evidence="1 2">
    <name type="scientific">Prunus dulcis</name>
    <name type="common">Almond</name>
    <name type="synonym">Amygdalus dulcis</name>
    <dbReference type="NCBI Taxonomy" id="3755"/>
    <lineage>
        <taxon>Eukaryota</taxon>
        <taxon>Viridiplantae</taxon>
        <taxon>Streptophyta</taxon>
        <taxon>Embryophyta</taxon>
        <taxon>Tracheophyta</taxon>
        <taxon>Spermatophyta</taxon>
        <taxon>Magnoliopsida</taxon>
        <taxon>eudicotyledons</taxon>
        <taxon>Gunneridae</taxon>
        <taxon>Pentapetalae</taxon>
        <taxon>rosids</taxon>
        <taxon>fabids</taxon>
        <taxon>Rosales</taxon>
        <taxon>Rosaceae</taxon>
        <taxon>Amygdaloideae</taxon>
        <taxon>Amygdaleae</taxon>
        <taxon>Prunus</taxon>
    </lineage>
</organism>
<dbReference type="PANTHER" id="PTHR10775:SF180">
    <property type="entry name" value="TRANSPOSON, EN_SPM-LIKE, TRANSPOSASE-ASSOCIATED DOMAIN PROTEIN-RELATED"/>
    <property type="match status" value="1"/>
</dbReference>
<proteinExistence type="predicted"/>
<protein>
    <submittedName>
        <fullName evidence="1">Uncharacterized protein</fullName>
    </submittedName>
</protein>
<keyword evidence="2" id="KW-1185">Reference proteome</keyword>
<evidence type="ECO:0000313" key="2">
    <source>
        <dbReference type="Proteomes" id="UP001054821"/>
    </source>
</evidence>
<name>A0AAD4V0I5_PRUDU</name>
<dbReference type="Proteomes" id="UP001054821">
    <property type="component" value="Chromosome 7"/>
</dbReference>
<reference evidence="1 2" key="1">
    <citation type="journal article" date="2022" name="G3 (Bethesda)">
        <title>Whole-genome sequence and methylome profiling of the almond [Prunus dulcis (Mill.) D.A. Webb] cultivar 'Nonpareil'.</title>
        <authorList>
            <person name="D'Amico-Willman K.M."/>
            <person name="Ouma W.Z."/>
            <person name="Meulia T."/>
            <person name="Sideli G.M."/>
            <person name="Gradziel T.M."/>
            <person name="Fresnedo-Ramirez J."/>
        </authorList>
    </citation>
    <scope>NUCLEOTIDE SEQUENCE [LARGE SCALE GENOMIC DNA]</scope>
    <source>
        <strain evidence="1">Clone GOH B32 T37-40</strain>
    </source>
</reference>
<dbReference type="EMBL" id="JAJFAZ020000007">
    <property type="protein sequence ID" value="KAI5316350.1"/>
    <property type="molecule type" value="Genomic_DNA"/>
</dbReference>
<comment type="caution">
    <text evidence="1">The sequence shown here is derived from an EMBL/GenBank/DDBJ whole genome shotgun (WGS) entry which is preliminary data.</text>
</comment>
<dbReference type="Pfam" id="PF02992">
    <property type="entry name" value="Transposase_21"/>
    <property type="match status" value="1"/>
</dbReference>
<dbReference type="AlphaFoldDB" id="A0AAD4V0I5"/>
<dbReference type="PANTHER" id="PTHR10775">
    <property type="entry name" value="OS08G0208400 PROTEIN"/>
    <property type="match status" value="1"/>
</dbReference>
<accession>A0AAD4V0I5</accession>